<dbReference type="PANTHER" id="PTHR45671:SF10">
    <property type="entry name" value="SOLUTE CARRIER FAMILY 25 MEMBER 3"/>
    <property type="match status" value="1"/>
</dbReference>
<dbReference type="Gene3D" id="1.50.40.10">
    <property type="entry name" value="Mitochondrial carrier domain"/>
    <property type="match status" value="1"/>
</dbReference>
<comment type="subcellular location">
    <subcellularLocation>
        <location evidence="1">Mitochondrion inner membrane</location>
        <topology evidence="1">Multi-pass membrane protein</topology>
    </subcellularLocation>
</comment>
<keyword evidence="5" id="KW-0677">Repeat</keyword>
<evidence type="ECO:0000256" key="10">
    <source>
        <dbReference type="ARBA" id="ARBA00054508"/>
    </source>
</evidence>
<accession>A0A9W8BCU7</accession>
<evidence type="ECO:0000256" key="7">
    <source>
        <dbReference type="ARBA" id="ARBA00022989"/>
    </source>
</evidence>
<comment type="similarity">
    <text evidence="2 12">Belongs to the mitochondrial carrier (TC 2.A.29) family.</text>
</comment>
<keyword evidence="9 11" id="KW-0472">Membrane</keyword>
<evidence type="ECO:0000256" key="3">
    <source>
        <dbReference type="ARBA" id="ARBA00022448"/>
    </source>
</evidence>
<dbReference type="OrthoDB" id="427452at2759"/>
<dbReference type="AlphaFoldDB" id="A0A9W8BCU7"/>
<dbReference type="InterPro" id="IPR044677">
    <property type="entry name" value="SLC25A3/Pic2/Mir1-like"/>
</dbReference>
<evidence type="ECO:0000256" key="4">
    <source>
        <dbReference type="ARBA" id="ARBA00022692"/>
    </source>
</evidence>
<dbReference type="PROSITE" id="PS50920">
    <property type="entry name" value="SOLCAR"/>
    <property type="match status" value="3"/>
</dbReference>
<dbReference type="PANTHER" id="PTHR45671">
    <property type="entry name" value="SOLUTE CARRIER FAMILY 25 (MITOCHONDRIAL CARRIER PHOSPHATE CARRIER), MEMBER 3, LIKE-RELATED-RELATED"/>
    <property type="match status" value="1"/>
</dbReference>
<evidence type="ECO:0000256" key="11">
    <source>
        <dbReference type="PROSITE-ProRule" id="PRU00282"/>
    </source>
</evidence>
<dbReference type="GO" id="GO:0005743">
    <property type="term" value="C:mitochondrial inner membrane"/>
    <property type="evidence" value="ECO:0007669"/>
    <property type="project" value="UniProtKB-SubCell"/>
</dbReference>
<evidence type="ECO:0000256" key="9">
    <source>
        <dbReference type="ARBA" id="ARBA00023136"/>
    </source>
</evidence>
<evidence type="ECO:0000313" key="13">
    <source>
        <dbReference type="EMBL" id="KAJ2002981.1"/>
    </source>
</evidence>
<keyword evidence="14" id="KW-1185">Reference proteome</keyword>
<dbReference type="GO" id="GO:0005315">
    <property type="term" value="F:phosphate transmembrane transporter activity"/>
    <property type="evidence" value="ECO:0007669"/>
    <property type="project" value="InterPro"/>
</dbReference>
<keyword evidence="6" id="KW-0999">Mitochondrion inner membrane</keyword>
<feature type="repeat" description="Solcar" evidence="11">
    <location>
        <begin position="138"/>
        <end position="223"/>
    </location>
</feature>
<evidence type="ECO:0000256" key="6">
    <source>
        <dbReference type="ARBA" id="ARBA00022792"/>
    </source>
</evidence>
<dbReference type="FunFam" id="1.50.40.10:FF:000076">
    <property type="entry name" value="Mitochondrial phosphate carrier protein 2"/>
    <property type="match status" value="1"/>
</dbReference>
<dbReference type="Proteomes" id="UP001150907">
    <property type="component" value="Unassembled WGS sequence"/>
</dbReference>
<evidence type="ECO:0000256" key="12">
    <source>
        <dbReference type="RuleBase" id="RU000488"/>
    </source>
</evidence>
<dbReference type="SUPFAM" id="SSF103506">
    <property type="entry name" value="Mitochondrial carrier"/>
    <property type="match status" value="1"/>
</dbReference>
<protein>
    <submittedName>
        <fullName evidence="13">Cu/Pi carrier</fullName>
    </submittedName>
</protein>
<dbReference type="GO" id="GO:0035434">
    <property type="term" value="P:copper ion transmembrane transport"/>
    <property type="evidence" value="ECO:0007669"/>
    <property type="project" value="UniProtKB-ARBA"/>
</dbReference>
<dbReference type="EMBL" id="JANBQF010000255">
    <property type="protein sequence ID" value="KAJ2002981.1"/>
    <property type="molecule type" value="Genomic_DNA"/>
</dbReference>
<reference evidence="13" key="1">
    <citation type="submission" date="2022-07" db="EMBL/GenBank/DDBJ databases">
        <title>Phylogenomic reconstructions and comparative analyses of Kickxellomycotina fungi.</title>
        <authorList>
            <person name="Reynolds N.K."/>
            <person name="Stajich J.E."/>
            <person name="Barry K."/>
            <person name="Grigoriev I.V."/>
            <person name="Crous P."/>
            <person name="Smith M.E."/>
        </authorList>
    </citation>
    <scope>NUCLEOTIDE SEQUENCE</scope>
    <source>
        <strain evidence="13">IMI 214461</strain>
    </source>
</reference>
<keyword evidence="7" id="KW-1133">Transmembrane helix</keyword>
<dbReference type="FunFam" id="1.50.40.10:FF:000131">
    <property type="entry name" value="Mitochondrial phosphate carrier protein 2"/>
    <property type="match status" value="1"/>
</dbReference>
<comment type="caution">
    <text evidence="13">The sequence shown here is derived from an EMBL/GenBank/DDBJ whole genome shotgun (WGS) entry which is preliminary data.</text>
</comment>
<feature type="repeat" description="Solcar" evidence="11">
    <location>
        <begin position="240"/>
        <end position="325"/>
    </location>
</feature>
<dbReference type="Pfam" id="PF00153">
    <property type="entry name" value="Mito_carr"/>
    <property type="match status" value="3"/>
</dbReference>
<evidence type="ECO:0000256" key="1">
    <source>
        <dbReference type="ARBA" id="ARBA00004448"/>
    </source>
</evidence>
<evidence type="ECO:0000256" key="2">
    <source>
        <dbReference type="ARBA" id="ARBA00006375"/>
    </source>
</evidence>
<name>A0A9W8BCU7_9FUNG</name>
<dbReference type="InterPro" id="IPR023395">
    <property type="entry name" value="MCP_dom_sf"/>
</dbReference>
<evidence type="ECO:0000313" key="14">
    <source>
        <dbReference type="Proteomes" id="UP001150907"/>
    </source>
</evidence>
<keyword evidence="4 11" id="KW-0812">Transmembrane</keyword>
<sequence>MLPSTQALSALKATQKPFIASSVVEKKPFVAHSTIEVNSPRYFYTCAAGGVLACGLTHYLMTPVDMLKCRMQVNKSLYSGVFDGFKKVASAEGIRGLYLGGAPTLLGYSLQGMGKYGFYEYFKYLYGGFIGDEAAAKYKTMLYLSSSASAEFIADIMLCPMEALKVKMQTSATPFATSFLGGIRKINAAEGLNGFYKGLTPLWLRQIPYTMVKFATFEKTVEAIYKNVLSKPKDQYSKTQQLGVTFAAGYFAGIFCAIVSHPADTLVSKLNNVAKAEGESTGAIAVRILKDLGFKGVWAGLTPRIFMIGTLTALQWFIYDSFKVQTGLPTTGAAAAPKKE</sequence>
<organism evidence="13 14">
    <name type="scientific">Coemansia thaxteri</name>
    <dbReference type="NCBI Taxonomy" id="2663907"/>
    <lineage>
        <taxon>Eukaryota</taxon>
        <taxon>Fungi</taxon>
        <taxon>Fungi incertae sedis</taxon>
        <taxon>Zoopagomycota</taxon>
        <taxon>Kickxellomycotina</taxon>
        <taxon>Kickxellomycetes</taxon>
        <taxon>Kickxellales</taxon>
        <taxon>Kickxellaceae</taxon>
        <taxon>Coemansia</taxon>
    </lineage>
</organism>
<dbReference type="InterPro" id="IPR018108">
    <property type="entry name" value="MCP_transmembrane"/>
</dbReference>
<keyword evidence="8" id="KW-0496">Mitochondrion</keyword>
<evidence type="ECO:0000256" key="5">
    <source>
        <dbReference type="ARBA" id="ARBA00022737"/>
    </source>
</evidence>
<keyword evidence="3 12" id="KW-0813">Transport</keyword>
<dbReference type="GO" id="GO:1990547">
    <property type="term" value="P:mitochondrial phosphate ion transmembrane transport"/>
    <property type="evidence" value="ECO:0007669"/>
    <property type="project" value="InterPro"/>
</dbReference>
<comment type="function">
    <text evidence="10">Transport of phosphate groups from the cytosol to the mitochondrial matrix.</text>
</comment>
<gene>
    <name evidence="13" type="primary">PIC2</name>
    <name evidence="13" type="ORF">H4R26_003322</name>
</gene>
<proteinExistence type="inferred from homology"/>
<feature type="repeat" description="Solcar" evidence="11">
    <location>
        <begin position="41"/>
        <end position="125"/>
    </location>
</feature>
<evidence type="ECO:0000256" key="8">
    <source>
        <dbReference type="ARBA" id="ARBA00023128"/>
    </source>
</evidence>